<reference evidence="11" key="1">
    <citation type="submission" date="2022-12" db="EMBL/GenBank/DDBJ databases">
        <authorList>
            <person name="Petersen C."/>
        </authorList>
    </citation>
    <scope>NUCLEOTIDE SEQUENCE</scope>
    <source>
        <strain evidence="11">IBT 16125</strain>
    </source>
</reference>
<sequence length="387" mass="42040">MQYPYLLFWFSVWVTLTIAQLQTFTPPGQNEITYAVNVPKQTTTSGIGPIYFQLKSTRELQWFAWGQGSRMQGANIFVVYASADGNNITVSPRLGAEHVEPLHNPKAQISVLDGSGISNGVITANIRCDSCITWPGGREDTTSSASPWVWAFKSGNPLDTNSLSATIITHDASGVAALNLRDATGGTSDNPFLTSSGKTLSSRQALTFLNTPAIHKKRIAHAVIMITVFVIFFPSFALALRIFPSSATVWVHASLQLFTLALAIAGFGLGVSMAREENIIGYYHPIIGMVVVPSLILFQPAMGLLQHRYFSKSGKKGLFGYLHQWFGRCMIILGVINGGLGFRITGIGLSIAPTGAVIAYSVVAGVFGIVYCLLVLFFARRRRLQRS</sequence>
<dbReference type="CDD" id="cd09630">
    <property type="entry name" value="CDH_like_cytochrome"/>
    <property type="match status" value="1"/>
</dbReference>
<feature type="domain" description="DOMON" evidence="9">
    <location>
        <begin position="62"/>
        <end position="153"/>
    </location>
</feature>
<accession>A0AAD6CHJ5</accession>
<evidence type="ECO:0000256" key="5">
    <source>
        <dbReference type="ARBA" id="ARBA00022989"/>
    </source>
</evidence>
<gene>
    <name evidence="11" type="ORF">N7458_000904</name>
</gene>
<dbReference type="PANTHER" id="PTHR47797:SF1">
    <property type="entry name" value="CYTOCHROME B561 DOMAIN-CONTAINING PROTEIN-RELATED"/>
    <property type="match status" value="1"/>
</dbReference>
<keyword evidence="8" id="KW-0732">Signal</keyword>
<dbReference type="InterPro" id="IPR015920">
    <property type="entry name" value="Cellobiose_DH-like_cyt"/>
</dbReference>
<organism evidence="11 12">
    <name type="scientific">Penicillium daleae</name>
    <dbReference type="NCBI Taxonomy" id="63821"/>
    <lineage>
        <taxon>Eukaryota</taxon>
        <taxon>Fungi</taxon>
        <taxon>Dikarya</taxon>
        <taxon>Ascomycota</taxon>
        <taxon>Pezizomycotina</taxon>
        <taxon>Eurotiomycetes</taxon>
        <taxon>Eurotiomycetidae</taxon>
        <taxon>Eurotiales</taxon>
        <taxon>Aspergillaceae</taxon>
        <taxon>Penicillium</taxon>
    </lineage>
</organism>
<evidence type="ECO:0000256" key="8">
    <source>
        <dbReference type="SAM" id="SignalP"/>
    </source>
</evidence>
<dbReference type="GO" id="GO:0016020">
    <property type="term" value="C:membrane"/>
    <property type="evidence" value="ECO:0007669"/>
    <property type="project" value="UniProtKB-SubCell"/>
</dbReference>
<dbReference type="PANTHER" id="PTHR47797">
    <property type="entry name" value="DEHYDROGENASE, PUTATIVE (AFU_ORTHOLOGUE AFUA_8G05805)-RELATED"/>
    <property type="match status" value="1"/>
</dbReference>
<dbReference type="SUPFAM" id="SSF49344">
    <property type="entry name" value="CBD9-like"/>
    <property type="match status" value="1"/>
</dbReference>
<dbReference type="Pfam" id="PF16010">
    <property type="entry name" value="CDH-cyt"/>
    <property type="match status" value="1"/>
</dbReference>
<reference evidence="11" key="2">
    <citation type="journal article" date="2023" name="IMA Fungus">
        <title>Comparative genomic study of the Penicillium genus elucidates a diverse pangenome and 15 lateral gene transfer events.</title>
        <authorList>
            <person name="Petersen C."/>
            <person name="Sorensen T."/>
            <person name="Nielsen M.R."/>
            <person name="Sondergaard T.E."/>
            <person name="Sorensen J.L."/>
            <person name="Fitzpatrick D.A."/>
            <person name="Frisvad J.C."/>
            <person name="Nielsen K.L."/>
        </authorList>
    </citation>
    <scope>NUCLEOTIDE SEQUENCE</scope>
    <source>
        <strain evidence="11">IBT 16125</strain>
    </source>
</reference>
<comment type="caution">
    <text evidence="11">The sequence shown here is derived from an EMBL/GenBank/DDBJ whole genome shotgun (WGS) entry which is preliminary data.</text>
</comment>
<keyword evidence="2" id="KW-0813">Transport</keyword>
<dbReference type="SMART" id="SM00664">
    <property type="entry name" value="DoH"/>
    <property type="match status" value="1"/>
</dbReference>
<dbReference type="Proteomes" id="UP001213681">
    <property type="component" value="Unassembled WGS sequence"/>
</dbReference>
<evidence type="ECO:0000256" key="2">
    <source>
        <dbReference type="ARBA" id="ARBA00022448"/>
    </source>
</evidence>
<evidence type="ECO:0000256" key="3">
    <source>
        <dbReference type="ARBA" id="ARBA00022692"/>
    </source>
</evidence>
<feature type="transmembrane region" description="Helical" evidence="7">
    <location>
        <begin position="357"/>
        <end position="379"/>
    </location>
</feature>
<dbReference type="GeneID" id="81594541"/>
<feature type="domain" description="Cytochrome b561" evidence="10">
    <location>
        <begin position="220"/>
        <end position="342"/>
    </location>
</feature>
<comment type="subcellular location">
    <subcellularLocation>
        <location evidence="1">Membrane</location>
    </subcellularLocation>
</comment>
<keyword evidence="5 7" id="KW-1133">Transmembrane helix</keyword>
<feature type="signal peptide" evidence="8">
    <location>
        <begin position="1"/>
        <end position="19"/>
    </location>
</feature>
<proteinExistence type="predicted"/>
<evidence type="ECO:0000313" key="12">
    <source>
        <dbReference type="Proteomes" id="UP001213681"/>
    </source>
</evidence>
<dbReference type="AlphaFoldDB" id="A0AAD6CHJ5"/>
<evidence type="ECO:0000256" key="6">
    <source>
        <dbReference type="ARBA" id="ARBA00023136"/>
    </source>
</evidence>
<keyword evidence="4" id="KW-0249">Electron transport</keyword>
<dbReference type="InterPro" id="IPR006593">
    <property type="entry name" value="Cyt_b561/ferric_Rdtase_TM"/>
</dbReference>
<keyword evidence="12" id="KW-1185">Reference proteome</keyword>
<evidence type="ECO:0000259" key="9">
    <source>
        <dbReference type="SMART" id="SM00664"/>
    </source>
</evidence>
<dbReference type="RefSeq" id="XP_056772065.1">
    <property type="nucleotide sequence ID" value="XM_056904298.1"/>
</dbReference>
<dbReference type="Gene3D" id="2.60.40.1210">
    <property type="entry name" value="Cellobiose dehydrogenase, cytochrome domain"/>
    <property type="match status" value="1"/>
</dbReference>
<feature type="transmembrane region" description="Helical" evidence="7">
    <location>
        <begin position="286"/>
        <end position="305"/>
    </location>
</feature>
<protein>
    <submittedName>
        <fullName evidence="11">Cellobiose dehydrogenase</fullName>
    </submittedName>
</protein>
<evidence type="ECO:0000256" key="7">
    <source>
        <dbReference type="SAM" id="Phobius"/>
    </source>
</evidence>
<name>A0AAD6CHJ5_9EURO</name>
<dbReference type="SMART" id="SM00665">
    <property type="entry name" value="B561"/>
    <property type="match status" value="1"/>
</dbReference>
<feature type="transmembrane region" description="Helical" evidence="7">
    <location>
        <begin position="219"/>
        <end position="243"/>
    </location>
</feature>
<evidence type="ECO:0000256" key="1">
    <source>
        <dbReference type="ARBA" id="ARBA00004370"/>
    </source>
</evidence>
<feature type="transmembrane region" description="Helical" evidence="7">
    <location>
        <begin position="255"/>
        <end position="274"/>
    </location>
</feature>
<feature type="chain" id="PRO_5042264072" evidence="8">
    <location>
        <begin position="20"/>
        <end position="387"/>
    </location>
</feature>
<keyword evidence="3 7" id="KW-0812">Transmembrane</keyword>
<dbReference type="CDD" id="cd08760">
    <property type="entry name" value="Cyt_b561_FRRS1_like"/>
    <property type="match status" value="1"/>
</dbReference>
<dbReference type="InterPro" id="IPR005018">
    <property type="entry name" value="DOMON_domain"/>
</dbReference>
<keyword evidence="6 7" id="KW-0472">Membrane</keyword>
<evidence type="ECO:0000256" key="4">
    <source>
        <dbReference type="ARBA" id="ARBA00022982"/>
    </source>
</evidence>
<evidence type="ECO:0000259" key="10">
    <source>
        <dbReference type="SMART" id="SM00665"/>
    </source>
</evidence>
<evidence type="ECO:0000313" key="11">
    <source>
        <dbReference type="EMBL" id="KAJ5465218.1"/>
    </source>
</evidence>
<feature type="transmembrane region" description="Helical" evidence="7">
    <location>
        <begin position="325"/>
        <end position="351"/>
    </location>
</feature>
<dbReference type="EMBL" id="JAPVEA010000001">
    <property type="protein sequence ID" value="KAJ5465218.1"/>
    <property type="molecule type" value="Genomic_DNA"/>
</dbReference>